<dbReference type="PANTHER" id="PTHR13696">
    <property type="entry name" value="P-LOOP CONTAINING NUCLEOSIDE TRIPHOSPHATE HYDROLASE"/>
    <property type="match status" value="1"/>
</dbReference>
<evidence type="ECO:0000256" key="1">
    <source>
        <dbReference type="ARBA" id="ARBA00006976"/>
    </source>
</evidence>
<comment type="subunit">
    <text evidence="3">Dimerizes in the presence of ATP but not ADP; ATP-binding is required for double-stranded (ds)DNA-binding. Interacts with DnaA.</text>
</comment>
<comment type="catalytic activity">
    <reaction evidence="2">
        <text>ATP + H2O = ADP + phosphate + H(+)</text>
        <dbReference type="Rhea" id="RHEA:13065"/>
        <dbReference type="ChEBI" id="CHEBI:15377"/>
        <dbReference type="ChEBI" id="CHEBI:15378"/>
        <dbReference type="ChEBI" id="CHEBI:30616"/>
        <dbReference type="ChEBI" id="CHEBI:43474"/>
        <dbReference type="ChEBI" id="CHEBI:456216"/>
    </reaction>
</comment>
<sequence length="255" mass="27613">MGEIIALANQKGGVGKTTTGVNLGAALATDGKRVLLVDTDAQGNATSGVGVQKSAIQREIYNVLVDEIPIRDAIVSTEHAGLDLVPATIQLSGAEIELTPMMARETRLKAALDEVRDDYDYILIDCPPSLGLLTINAFTAADSILIPVQSEYYALEGLTQLLNTVKLVQKHFNRDLRIEGVLLTLYDARTNLGKQVNEEVKKYFKNKVYATIIPRNVQLAEAPSHGMPIIDYAPKSKGAQVYTELAKEVLAAHGK</sequence>
<dbReference type="Proteomes" id="UP000290602">
    <property type="component" value="Unassembled WGS sequence"/>
</dbReference>
<dbReference type="EMBL" id="QXIL01000008">
    <property type="protein sequence ID" value="RXI78733.1"/>
    <property type="molecule type" value="Genomic_DNA"/>
</dbReference>
<evidence type="ECO:0000313" key="6">
    <source>
        <dbReference type="EMBL" id="RXI78733.1"/>
    </source>
</evidence>
<dbReference type="FunFam" id="3.40.50.300:FF:000285">
    <property type="entry name" value="Sporulation initiation inhibitor Soj"/>
    <property type="match status" value="1"/>
</dbReference>
<dbReference type="SUPFAM" id="SSF52540">
    <property type="entry name" value="P-loop containing nucleoside triphosphate hydrolases"/>
    <property type="match status" value="1"/>
</dbReference>
<evidence type="ECO:0000256" key="4">
    <source>
        <dbReference type="ARBA" id="ARBA00071824"/>
    </source>
</evidence>
<proteinExistence type="inferred from homology"/>
<evidence type="ECO:0000256" key="2">
    <source>
        <dbReference type="ARBA" id="ARBA00049360"/>
    </source>
</evidence>
<organism evidence="6 7">
    <name type="scientific">Levilactobacillus suantsaii</name>
    <dbReference type="NCBI Taxonomy" id="2292255"/>
    <lineage>
        <taxon>Bacteria</taxon>
        <taxon>Bacillati</taxon>
        <taxon>Bacillota</taxon>
        <taxon>Bacilli</taxon>
        <taxon>Lactobacillales</taxon>
        <taxon>Lactobacillaceae</taxon>
        <taxon>Levilactobacillus</taxon>
    </lineage>
</organism>
<dbReference type="PIRSF" id="PIRSF009320">
    <property type="entry name" value="Nuc_binding_HP_1000"/>
    <property type="match status" value="1"/>
</dbReference>
<evidence type="ECO:0000313" key="7">
    <source>
        <dbReference type="Proteomes" id="UP000290602"/>
    </source>
</evidence>
<comment type="caution">
    <text evidence="6">The sequence shown here is derived from an EMBL/GenBank/DDBJ whole genome shotgun (WGS) entry which is preliminary data.</text>
</comment>
<dbReference type="InterPro" id="IPR027417">
    <property type="entry name" value="P-loop_NTPase"/>
</dbReference>
<dbReference type="RefSeq" id="WP_129032399.1">
    <property type="nucleotide sequence ID" value="NZ_CP059603.1"/>
</dbReference>
<keyword evidence="7" id="KW-1185">Reference proteome</keyword>
<dbReference type="OrthoDB" id="9815116at2"/>
<evidence type="ECO:0000259" key="5">
    <source>
        <dbReference type="Pfam" id="PF13614"/>
    </source>
</evidence>
<feature type="domain" description="AAA" evidence="5">
    <location>
        <begin position="3"/>
        <end position="178"/>
    </location>
</feature>
<evidence type="ECO:0000256" key="3">
    <source>
        <dbReference type="ARBA" id="ARBA00062323"/>
    </source>
</evidence>
<dbReference type="InterPro" id="IPR025669">
    <property type="entry name" value="AAA_dom"/>
</dbReference>
<dbReference type="PANTHER" id="PTHR13696:SF52">
    <property type="entry name" value="PARA FAMILY PROTEIN CT_582"/>
    <property type="match status" value="1"/>
</dbReference>
<gene>
    <name evidence="6" type="ORF">DXH47_05710</name>
</gene>
<dbReference type="Pfam" id="PF13614">
    <property type="entry name" value="AAA_31"/>
    <property type="match status" value="1"/>
</dbReference>
<reference evidence="6 7" key="1">
    <citation type="submission" date="2018-08" db="EMBL/GenBank/DDBJ databases">
        <title>Lactobacillus suantsai sp. nov., isolated from traditional fermented suan-tsai in Taiwan.</title>
        <authorList>
            <person name="Huang C.-H."/>
        </authorList>
    </citation>
    <scope>NUCLEOTIDE SEQUENCE [LARGE SCALE GENOMIC DNA]</scope>
    <source>
        <strain evidence="6 7">BCRC 12945</strain>
    </source>
</reference>
<protein>
    <recommendedName>
        <fullName evidence="4">Sporulation initiation inhibitor protein Soj</fullName>
    </recommendedName>
</protein>
<accession>A0A4Q0VJG7</accession>
<dbReference type="CDD" id="cd02042">
    <property type="entry name" value="ParAB_family"/>
    <property type="match status" value="1"/>
</dbReference>
<dbReference type="AlphaFoldDB" id="A0A4Q0VJG7"/>
<dbReference type="InterPro" id="IPR050678">
    <property type="entry name" value="DNA_Partitioning_ATPase"/>
</dbReference>
<dbReference type="Gene3D" id="3.40.50.300">
    <property type="entry name" value="P-loop containing nucleotide triphosphate hydrolases"/>
    <property type="match status" value="1"/>
</dbReference>
<name>A0A4Q0VJG7_9LACO</name>
<comment type="similarity">
    <text evidence="1">Belongs to the ParA family.</text>
</comment>